<dbReference type="Gene3D" id="3.40.50.150">
    <property type="entry name" value="Vaccinia Virus protein VP39"/>
    <property type="match status" value="1"/>
</dbReference>
<dbReference type="Pfam" id="PF13649">
    <property type="entry name" value="Methyltransf_25"/>
    <property type="match status" value="1"/>
</dbReference>
<protein>
    <submittedName>
        <fullName evidence="2">Methyltransferase</fullName>
    </submittedName>
</protein>
<name>A0A7U9KNW7_9ACTN</name>
<sequence length="139" mass="14683">MCESAEKFNTAMSAWREWQEAPGGRLRYALAEANLGRHLEGLPGGDGGDAVRLAARGHRVTTVDYAPAMLAAAVERAEASGLTELITCVRADVHALPVGLATGEFNVVLCHSLLQYVDDARPTLSAALARGVSPSRQSP</sequence>
<dbReference type="Proteomes" id="UP000287830">
    <property type="component" value="Unassembled WGS sequence"/>
</dbReference>
<dbReference type="EMBL" id="BHZC01000001">
    <property type="protein sequence ID" value="GCD32715.1"/>
    <property type="molecule type" value="Genomic_DNA"/>
</dbReference>
<dbReference type="SUPFAM" id="SSF53335">
    <property type="entry name" value="S-adenosyl-L-methionine-dependent methyltransferases"/>
    <property type="match status" value="1"/>
</dbReference>
<dbReference type="GeneID" id="95619510"/>
<comment type="caution">
    <text evidence="2">The sequence shown here is derived from an EMBL/GenBank/DDBJ whole genome shotgun (WGS) entry which is preliminary data.</text>
</comment>
<dbReference type="InterPro" id="IPR041698">
    <property type="entry name" value="Methyltransf_25"/>
</dbReference>
<dbReference type="InterPro" id="IPR029063">
    <property type="entry name" value="SAM-dependent_MTases_sf"/>
</dbReference>
<dbReference type="CDD" id="cd02440">
    <property type="entry name" value="AdoMet_MTases"/>
    <property type="match status" value="1"/>
</dbReference>
<evidence type="ECO:0000259" key="1">
    <source>
        <dbReference type="Pfam" id="PF13649"/>
    </source>
</evidence>
<proteinExistence type="predicted"/>
<reference evidence="2 3" key="1">
    <citation type="submission" date="2018-11" db="EMBL/GenBank/DDBJ databases">
        <title>Whole genome sequence of Streptomyces chrestomyceticus NBRC 13444(T).</title>
        <authorList>
            <person name="Komaki H."/>
            <person name="Tamura T."/>
        </authorList>
    </citation>
    <scope>NUCLEOTIDE SEQUENCE [LARGE SCALE GENOMIC DNA]</scope>
    <source>
        <strain evidence="2 3">NBRC 13444</strain>
    </source>
</reference>
<keyword evidence="2" id="KW-0808">Transferase</keyword>
<organism evidence="2 3">
    <name type="scientific">Streptomyces chrestomyceticus JCM 4735</name>
    <dbReference type="NCBI Taxonomy" id="1306181"/>
    <lineage>
        <taxon>Bacteria</taxon>
        <taxon>Bacillati</taxon>
        <taxon>Actinomycetota</taxon>
        <taxon>Actinomycetes</taxon>
        <taxon>Kitasatosporales</taxon>
        <taxon>Streptomycetaceae</taxon>
        <taxon>Streptomyces</taxon>
    </lineage>
</organism>
<keyword evidence="2" id="KW-0489">Methyltransferase</keyword>
<evidence type="ECO:0000313" key="3">
    <source>
        <dbReference type="Proteomes" id="UP000287830"/>
    </source>
</evidence>
<gene>
    <name evidence="2" type="ORF">OEIGOIKO_00432</name>
</gene>
<dbReference type="OrthoDB" id="3366024at2"/>
<dbReference type="GO" id="GO:0008168">
    <property type="term" value="F:methyltransferase activity"/>
    <property type="evidence" value="ECO:0007669"/>
    <property type="project" value="UniProtKB-KW"/>
</dbReference>
<evidence type="ECO:0000313" key="2">
    <source>
        <dbReference type="EMBL" id="GCD32715.1"/>
    </source>
</evidence>
<feature type="domain" description="Methyltransferase" evidence="1">
    <location>
        <begin position="45"/>
        <end position="133"/>
    </location>
</feature>
<dbReference type="RefSeq" id="WP_125043316.1">
    <property type="nucleotide sequence ID" value="NZ_BHZC01000001.1"/>
</dbReference>
<dbReference type="GO" id="GO:0032259">
    <property type="term" value="P:methylation"/>
    <property type="evidence" value="ECO:0007669"/>
    <property type="project" value="UniProtKB-KW"/>
</dbReference>
<accession>A0A7U9KNW7</accession>
<dbReference type="AlphaFoldDB" id="A0A7U9KNW7"/>